<feature type="compositionally biased region" description="Polar residues" evidence="1">
    <location>
        <begin position="157"/>
        <end position="180"/>
    </location>
</feature>
<evidence type="ECO:0000313" key="3">
    <source>
        <dbReference type="Proteomes" id="UP000479000"/>
    </source>
</evidence>
<evidence type="ECO:0000256" key="1">
    <source>
        <dbReference type="SAM" id="MobiDB-lite"/>
    </source>
</evidence>
<dbReference type="EMBL" id="CADCXU010023046">
    <property type="protein sequence ID" value="CAB0010519.1"/>
    <property type="molecule type" value="Genomic_DNA"/>
</dbReference>
<sequence length="402" mass="45205">MNFPCPLQGRRESMRRIEKTEASARGQKSLANRSSGMLIVKSSARQKKSADRRLCEGRIEHGLFSSKIALRTHGTDKCGIFRKNINGRIECYIYTKYWKFTPGHERCTDGILQARQRRKTQFRLNIGREPTLPPWRRAALPEPEPGGAEPGNSSPSINDITSRPSGISDQPPGTAQQAVGATNPKIYDPRGLSCCGNILWFEKCNTSEYAAGGHRPTRSDAAKRMSELVCVWSKDNWHPVRESEFCGRGEMSGHLKGVTSRCSWWCKTCRYFPRANTLPTHGTYRESPVLPHCLCGLAQWDARCYTTRRTRSRICHIDFGMKSSTLYQVNLQRTTDSVPYIQIWVLLGRHTRGWVSPRLNGSKRFAQEREISGLEGGIIVPGSSTSGDDTTIVALERATRTI</sequence>
<protein>
    <submittedName>
        <fullName evidence="2">Uncharacterized protein</fullName>
    </submittedName>
</protein>
<keyword evidence="3" id="KW-1185">Reference proteome</keyword>
<gene>
    <name evidence="2" type="ORF">NTEN_LOCUS15562</name>
</gene>
<feature type="region of interest" description="Disordered" evidence="1">
    <location>
        <begin position="126"/>
        <end position="180"/>
    </location>
</feature>
<accession>A0A6H5H4T4</accession>
<evidence type="ECO:0000313" key="2">
    <source>
        <dbReference type="EMBL" id="CAB0010519.1"/>
    </source>
</evidence>
<dbReference type="AlphaFoldDB" id="A0A6H5H4T4"/>
<name>A0A6H5H4T4_9HEMI</name>
<reference evidence="2 3" key="1">
    <citation type="submission" date="2020-02" db="EMBL/GenBank/DDBJ databases">
        <authorList>
            <person name="Ferguson B K."/>
        </authorList>
    </citation>
    <scope>NUCLEOTIDE SEQUENCE [LARGE SCALE GENOMIC DNA]</scope>
</reference>
<organism evidence="2 3">
    <name type="scientific">Nesidiocoris tenuis</name>
    <dbReference type="NCBI Taxonomy" id="355587"/>
    <lineage>
        <taxon>Eukaryota</taxon>
        <taxon>Metazoa</taxon>
        <taxon>Ecdysozoa</taxon>
        <taxon>Arthropoda</taxon>
        <taxon>Hexapoda</taxon>
        <taxon>Insecta</taxon>
        <taxon>Pterygota</taxon>
        <taxon>Neoptera</taxon>
        <taxon>Paraneoptera</taxon>
        <taxon>Hemiptera</taxon>
        <taxon>Heteroptera</taxon>
        <taxon>Panheteroptera</taxon>
        <taxon>Cimicomorpha</taxon>
        <taxon>Miridae</taxon>
        <taxon>Dicyphina</taxon>
        <taxon>Nesidiocoris</taxon>
    </lineage>
</organism>
<dbReference type="Proteomes" id="UP000479000">
    <property type="component" value="Unassembled WGS sequence"/>
</dbReference>
<feature type="compositionally biased region" description="Low complexity" evidence="1">
    <location>
        <begin position="138"/>
        <end position="156"/>
    </location>
</feature>
<proteinExistence type="predicted"/>